<dbReference type="Gramene" id="TraesRN3A0100145600.1">
    <property type="protein sequence ID" value="TraesRN3A0100145600.1"/>
    <property type="gene ID" value="TraesRN3A0100145600"/>
</dbReference>
<dbReference type="Gramene" id="TraesLAC3A03G01271430.1">
    <property type="protein sequence ID" value="TraesLAC3A03G01271430.1.CDS1"/>
    <property type="gene ID" value="TraesLAC3A03G01271430"/>
</dbReference>
<evidence type="ECO:0000313" key="2">
    <source>
        <dbReference type="EnsemblPlants" id="TraesCS3A02G069100.1.cds1"/>
    </source>
</evidence>
<organism evidence="2">
    <name type="scientific">Triticum aestivum</name>
    <name type="common">Wheat</name>
    <dbReference type="NCBI Taxonomy" id="4565"/>
    <lineage>
        <taxon>Eukaryota</taxon>
        <taxon>Viridiplantae</taxon>
        <taxon>Streptophyta</taxon>
        <taxon>Embryophyta</taxon>
        <taxon>Tracheophyta</taxon>
        <taxon>Spermatophyta</taxon>
        <taxon>Magnoliopsida</taxon>
        <taxon>Liliopsida</taxon>
        <taxon>Poales</taxon>
        <taxon>Poaceae</taxon>
        <taxon>BOP clade</taxon>
        <taxon>Pooideae</taxon>
        <taxon>Triticodae</taxon>
        <taxon>Triticeae</taxon>
        <taxon>Triticinae</taxon>
        <taxon>Triticum</taxon>
    </lineage>
</organism>
<proteinExistence type="predicted"/>
<dbReference type="PANTHER" id="PTHR47186:SF51">
    <property type="entry name" value="NB-ARC DOMAIN-CONTAINING PROTEIN"/>
    <property type="match status" value="1"/>
</dbReference>
<dbReference type="SMR" id="A0A3B6EAM2"/>
<dbReference type="Gramene" id="TraesCAD_scaffold_097608_01G000100.1">
    <property type="protein sequence ID" value="TraesCAD_scaffold_097608_01G000100.1"/>
    <property type="gene ID" value="TraesCAD_scaffold_097608_01G000100"/>
</dbReference>
<evidence type="ECO:0000313" key="3">
    <source>
        <dbReference type="Proteomes" id="UP000019116"/>
    </source>
</evidence>
<name>A0A3B6EAM2_WHEAT</name>
<dbReference type="Gramene" id="TraesMAC3A03G01325880.1">
    <property type="protein sequence ID" value="TraesMAC3A03G01325880.1.CDS1"/>
    <property type="gene ID" value="TraesMAC3A03G01325880"/>
</dbReference>
<dbReference type="Gramene" id="TraesCS3A02G069100.1">
    <property type="protein sequence ID" value="TraesCS3A02G069100.1.cds1"/>
    <property type="gene ID" value="TraesCS3A02G069100"/>
</dbReference>
<dbReference type="Gramene" id="TraesNOR3A03G01347400.1">
    <property type="protein sequence ID" value="TraesNOR3A03G01347400.1.CDS1"/>
    <property type="gene ID" value="TraesNOR3A03G01347400"/>
</dbReference>
<dbReference type="Gramene" id="TraesCLE_scaffold_114845_01G000100.1">
    <property type="protein sequence ID" value="TraesCLE_scaffold_114845_01G000100.1"/>
    <property type="gene ID" value="TraesCLE_scaffold_114845_01G000100"/>
</dbReference>
<evidence type="ECO:0000259" key="1">
    <source>
        <dbReference type="Pfam" id="PF25019"/>
    </source>
</evidence>
<dbReference type="InterPro" id="IPR056789">
    <property type="entry name" value="LRR_R13L1-DRL21"/>
</dbReference>
<dbReference type="SUPFAM" id="SSF52047">
    <property type="entry name" value="RNI-like"/>
    <property type="match status" value="1"/>
</dbReference>
<dbReference type="Gramene" id="TraesWEE_scaffold_115441_01G000200.1">
    <property type="protein sequence ID" value="TraesWEE_scaffold_115441_01G000200.1"/>
    <property type="gene ID" value="TraesWEE_scaffold_115441_01G000200"/>
</dbReference>
<sequence length="324" mass="36387">MRYLDLVKLERAPHCSTNTVLTDKKHLKQLTLEWTEHGEGSYSEEDVINAEKVFEQLIPPANLEDLCIITFFGQRYPTWFGTTCLSSLLYLKLIDVRSCVHLPPIWQLPNLKFLKIDGAHAVTKVGPEFVGCKKGDPVCNELVAFPKLEGLIFKDMPNWGAWSFFEEEVVAADVRGEDGAAEIQKEDAQSARLQLLPRLVKLQLIGCPKLRALPPQLGEDTASLKEMLLIGINNLKAVEDHPVLSELVIRRCKGLERVCDLPQVTDLRVLGCPNLSHVEGLGSLHQLGLGEDMQEALTCWVPKLQDQHQRLHGEDLDMYTYSTG</sequence>
<dbReference type="STRING" id="4565.A0A3B6EAM2"/>
<dbReference type="Gramene" id="TraesJAG3A03G01336820.1">
    <property type="protein sequence ID" value="TraesJAG3A03G01336820.1.CDS1"/>
    <property type="gene ID" value="TraesJAG3A03G01336820"/>
</dbReference>
<dbReference type="Gramene" id="TraesROB_scaffold_110860_01G000100.1">
    <property type="protein sequence ID" value="TraesROB_scaffold_110860_01G000100.1"/>
    <property type="gene ID" value="TraesROB_scaffold_110860_01G000100"/>
</dbReference>
<reference evidence="2" key="2">
    <citation type="submission" date="2018-10" db="UniProtKB">
        <authorList>
            <consortium name="EnsemblPlants"/>
        </authorList>
    </citation>
    <scope>IDENTIFICATION</scope>
</reference>
<dbReference type="PaxDb" id="4565-Traes_3AS_0D986B41D.3"/>
<dbReference type="Gramene" id="TraesSTA3A03G01318690.1">
    <property type="protein sequence ID" value="TraesSTA3A03G01318690.1.CDS1"/>
    <property type="gene ID" value="TraesSTA3A03G01318690"/>
</dbReference>
<dbReference type="AlphaFoldDB" id="A0A3B6EAM2"/>
<dbReference type="Pfam" id="PF25019">
    <property type="entry name" value="LRR_R13L1-DRL21"/>
    <property type="match status" value="1"/>
</dbReference>
<dbReference type="InterPro" id="IPR032675">
    <property type="entry name" value="LRR_dom_sf"/>
</dbReference>
<dbReference type="OMA" id="LVIRRCK"/>
<protein>
    <recommendedName>
        <fullName evidence="1">R13L1/DRL21-like LRR repeat region domain-containing protein</fullName>
    </recommendedName>
</protein>
<dbReference type="EnsemblPlants" id="TraesCS3A02G069100.1">
    <property type="protein sequence ID" value="TraesCS3A02G069100.1.cds1"/>
    <property type="gene ID" value="TraesCS3A02G069100"/>
</dbReference>
<dbReference type="Gramene" id="TraesLDM3A03G01330080.1">
    <property type="protein sequence ID" value="TraesLDM3A03G01330080.1.CDS1"/>
    <property type="gene ID" value="TraesLDM3A03G01330080"/>
</dbReference>
<dbReference type="Gramene" id="TraesJUL3A03G01338830.1">
    <property type="protein sequence ID" value="TraesJUL3A03G01338830.1.CDS1"/>
    <property type="gene ID" value="TraesJUL3A03G01338830"/>
</dbReference>
<accession>A0A3B6EAM2</accession>
<dbReference type="Gramene" id="TraesSYM3A03G01348510.1">
    <property type="protein sequence ID" value="TraesSYM3A03G01348510.1.CDS1"/>
    <property type="gene ID" value="TraesSYM3A03G01348510"/>
</dbReference>
<dbReference type="Proteomes" id="UP000019116">
    <property type="component" value="Chromosome 3A"/>
</dbReference>
<feature type="domain" description="R13L1/DRL21-like LRR repeat region" evidence="1">
    <location>
        <begin position="16"/>
        <end position="117"/>
    </location>
</feature>
<reference evidence="2" key="1">
    <citation type="submission" date="2018-08" db="EMBL/GenBank/DDBJ databases">
        <authorList>
            <person name="Rossello M."/>
        </authorList>
    </citation>
    <scope>NUCLEOTIDE SEQUENCE [LARGE SCALE GENOMIC DNA]</scope>
    <source>
        <strain evidence="2">cv. Chinese Spring</strain>
    </source>
</reference>
<dbReference type="Gene3D" id="3.80.10.10">
    <property type="entry name" value="Ribonuclease Inhibitor"/>
    <property type="match status" value="2"/>
</dbReference>
<dbReference type="PANTHER" id="PTHR47186">
    <property type="entry name" value="LEUCINE-RICH REPEAT-CONTAINING PROTEIN 57"/>
    <property type="match status" value="1"/>
</dbReference>
<keyword evidence="3" id="KW-1185">Reference proteome</keyword>
<dbReference type="Gramene" id="TraesCS3A03G0148000.1">
    <property type="protein sequence ID" value="TraesCS3A03G0148000.1.CDS1"/>
    <property type="gene ID" value="TraesCS3A03G0148000"/>
</dbReference>
<dbReference type="Gramene" id="TraesARI3A03G01347150.1">
    <property type="protein sequence ID" value="TraesARI3A03G01347150.1.CDS1"/>
    <property type="gene ID" value="TraesARI3A03G01347150"/>
</dbReference>